<dbReference type="Gene3D" id="1.10.287.470">
    <property type="entry name" value="Helix hairpin bin"/>
    <property type="match status" value="1"/>
</dbReference>
<dbReference type="NCBIfam" id="TIGR01730">
    <property type="entry name" value="RND_mfp"/>
    <property type="match status" value="1"/>
</dbReference>
<protein>
    <recommendedName>
        <fullName evidence="3">RND efflux pump membrane fusion protein barrel-sandwich domain-containing protein</fullName>
    </recommendedName>
</protein>
<name>A0A3B0ZN03_9ZZZZ</name>
<evidence type="ECO:0000256" key="1">
    <source>
        <dbReference type="SAM" id="Coils"/>
    </source>
</evidence>
<dbReference type="InterPro" id="IPR006143">
    <property type="entry name" value="RND_pump_MFP"/>
</dbReference>
<dbReference type="Gene3D" id="2.40.30.170">
    <property type="match status" value="1"/>
</dbReference>
<organism evidence="2">
    <name type="scientific">hydrothermal vent metagenome</name>
    <dbReference type="NCBI Taxonomy" id="652676"/>
    <lineage>
        <taxon>unclassified sequences</taxon>
        <taxon>metagenomes</taxon>
        <taxon>ecological metagenomes</taxon>
    </lineage>
</organism>
<dbReference type="PANTHER" id="PTHR30469">
    <property type="entry name" value="MULTIDRUG RESISTANCE PROTEIN MDTA"/>
    <property type="match status" value="1"/>
</dbReference>
<reference evidence="2" key="1">
    <citation type="submission" date="2018-06" db="EMBL/GenBank/DDBJ databases">
        <authorList>
            <person name="Zhirakovskaya E."/>
        </authorList>
    </citation>
    <scope>NUCLEOTIDE SEQUENCE</scope>
</reference>
<evidence type="ECO:0008006" key="3">
    <source>
        <dbReference type="Google" id="ProtNLM"/>
    </source>
</evidence>
<evidence type="ECO:0000313" key="2">
    <source>
        <dbReference type="EMBL" id="VAW88782.1"/>
    </source>
</evidence>
<proteinExistence type="predicted"/>
<feature type="coiled-coil region" evidence="1">
    <location>
        <begin position="118"/>
        <end position="155"/>
    </location>
</feature>
<dbReference type="EMBL" id="UOFQ01000107">
    <property type="protein sequence ID" value="VAW88782.1"/>
    <property type="molecule type" value="Genomic_DNA"/>
</dbReference>
<keyword evidence="1" id="KW-0175">Coiled coil</keyword>
<sequence>MWADTLAGSMNGPEKPINKGLIIVAALLSMLVTADAFAKDGPRAAPVVVGDVSERMMAPTVLVAGSVVSRLDAAVAAEMMGRLVWVAEVGDRFEQGAKLAQIDDTQRKLEVEESRAGLAQVKARLTFFEKELTRLRSLAKQNNAARTMLEQTESDRDVARADLSAARVRVKLAQDRVARSVLRAPFSGTVAQRLLQPGEWAESGTEVMRLVNTDLVEVRAMVPLSTLKFVEKGAQLWVQADGDVHRATVRSMVPVGDLQSRLMDLRLDLDGHPWPAGQGVKVAVPTAQAVKAVTVHRDAIVLRRSGAYLYRVNAQSSAERVDVTLGVASGDYIQVLGELAVGERVITVGNERLRPDQQVRVKGGARE</sequence>
<dbReference type="GO" id="GO:0015562">
    <property type="term" value="F:efflux transmembrane transporter activity"/>
    <property type="evidence" value="ECO:0007669"/>
    <property type="project" value="TreeGrafter"/>
</dbReference>
<dbReference type="PANTHER" id="PTHR30469:SF15">
    <property type="entry name" value="HLYD FAMILY OF SECRETION PROTEINS"/>
    <property type="match status" value="1"/>
</dbReference>
<dbReference type="Gene3D" id="2.40.50.100">
    <property type="match status" value="1"/>
</dbReference>
<gene>
    <name evidence="2" type="ORF">MNBD_GAMMA17-1355</name>
</gene>
<dbReference type="SUPFAM" id="SSF111369">
    <property type="entry name" value="HlyD-like secretion proteins"/>
    <property type="match status" value="1"/>
</dbReference>
<dbReference type="GO" id="GO:1990281">
    <property type="term" value="C:efflux pump complex"/>
    <property type="evidence" value="ECO:0007669"/>
    <property type="project" value="TreeGrafter"/>
</dbReference>
<accession>A0A3B0ZN03</accession>
<dbReference type="Gene3D" id="2.40.420.20">
    <property type="match status" value="1"/>
</dbReference>
<dbReference type="AlphaFoldDB" id="A0A3B0ZN03"/>